<reference evidence="2" key="1">
    <citation type="journal article" date="2021" name="Elife">
        <title>Highly contiguous assemblies of 101 drosophilid genomes.</title>
        <authorList>
            <person name="Kim B.Y."/>
            <person name="Wang J.R."/>
            <person name="Miller D.E."/>
            <person name="Barmina O."/>
            <person name="Delaney E."/>
            <person name="Thompson A."/>
            <person name="Comeault A.A."/>
            <person name="Peede D."/>
            <person name="D'Agostino E.R."/>
            <person name="Pelaez J."/>
            <person name="Aguilar J.M."/>
            <person name="Haji D."/>
            <person name="Matsunaga T."/>
            <person name="Armstrong E.E."/>
            <person name="Zych M."/>
            <person name="Ogawa Y."/>
            <person name="Stamenkovic-Radak M."/>
            <person name="Jelic M."/>
            <person name="Veselinovic M.S."/>
            <person name="Tanaskovic M."/>
            <person name="Eric P."/>
            <person name="Gao J.J."/>
            <person name="Katoh T.K."/>
            <person name="Toda M.J."/>
            <person name="Watabe H."/>
            <person name="Watada M."/>
            <person name="Davis J.S."/>
            <person name="Moyle L.C."/>
            <person name="Manoli G."/>
            <person name="Bertolini E."/>
            <person name="Kostal V."/>
            <person name="Hawley R.S."/>
            <person name="Takahashi A."/>
            <person name="Jones C.D."/>
            <person name="Price D.K."/>
            <person name="Whiteman N."/>
            <person name="Kopp A."/>
            <person name="Matute D.R."/>
            <person name="Petrov D.A."/>
        </authorList>
    </citation>
    <scope>NUCLEOTIDE SEQUENCE [LARGE SCALE GENOMIC DNA]</scope>
</reference>
<organism evidence="3">
    <name type="scientific">Drosophila rhopaloa</name>
    <name type="common">Fruit fly</name>
    <dbReference type="NCBI Taxonomy" id="1041015"/>
    <lineage>
        <taxon>Eukaryota</taxon>
        <taxon>Metazoa</taxon>
        <taxon>Ecdysozoa</taxon>
        <taxon>Arthropoda</taxon>
        <taxon>Hexapoda</taxon>
        <taxon>Insecta</taxon>
        <taxon>Pterygota</taxon>
        <taxon>Neoptera</taxon>
        <taxon>Endopterygota</taxon>
        <taxon>Diptera</taxon>
        <taxon>Brachycera</taxon>
        <taxon>Muscomorpha</taxon>
        <taxon>Ephydroidea</taxon>
        <taxon>Drosophilidae</taxon>
        <taxon>Drosophila</taxon>
        <taxon>Sophophora</taxon>
    </lineage>
</organism>
<reference evidence="1" key="3">
    <citation type="submission" date="2025-05" db="UniProtKB">
        <authorList>
            <consortium name="EnsemblMetazoa"/>
        </authorList>
    </citation>
    <scope>IDENTIFICATION</scope>
</reference>
<dbReference type="GeneID" id="108049679"/>
<protein>
    <submittedName>
        <fullName evidence="3">Uncharacterized protein LOC108049679</fullName>
    </submittedName>
</protein>
<name>A0A6P4F835_DRORH</name>
<keyword evidence="2" id="KW-1185">Reference proteome</keyword>
<dbReference type="RefSeq" id="XP_016986427.1">
    <property type="nucleotide sequence ID" value="XM_017130938.1"/>
</dbReference>
<dbReference type="Proteomes" id="UP001652680">
    <property type="component" value="Unassembled WGS sequence"/>
</dbReference>
<accession>A0A6P4F835</accession>
<evidence type="ECO:0000313" key="3">
    <source>
        <dbReference type="RefSeq" id="XP_016986427.1"/>
    </source>
</evidence>
<dbReference type="EnsemblMetazoa" id="XM_017130938.2">
    <property type="protein sequence ID" value="XP_016986427.1"/>
    <property type="gene ID" value="LOC108049679"/>
</dbReference>
<gene>
    <name evidence="3" type="primary">LOC108049679</name>
    <name evidence="1" type="synonym">108049679</name>
</gene>
<evidence type="ECO:0000313" key="2">
    <source>
        <dbReference type="Proteomes" id="UP001652680"/>
    </source>
</evidence>
<proteinExistence type="predicted"/>
<dbReference type="AlphaFoldDB" id="A0A6P4F835"/>
<evidence type="ECO:0000313" key="1">
    <source>
        <dbReference type="EnsemblMetazoa" id="XP_016986427.1"/>
    </source>
</evidence>
<reference evidence="3" key="2">
    <citation type="submission" date="2025-04" db="UniProtKB">
        <authorList>
            <consortium name="RefSeq"/>
        </authorList>
    </citation>
    <scope>IDENTIFICATION</scope>
</reference>
<sequence>MLAPLPLRFGGFVFFRAAATTKDEEQADWAALAAAERGLWCLPLVFAFRSPLEDSVVDDPLLVVSLSDSDSLPALEELPDPDSGSDSVELSLLEPSSSLEERRLLFFLVASGIGGPAPPPKDPLLFLMAFAGGGGLVASMEFCLLVVVVVPEPAPSDSLASFTEPLPGARFFLRITRTTLRTPRGTATGTPWDLSTLSGEN</sequence>